<feature type="region of interest" description="Disordered" evidence="1">
    <location>
        <begin position="514"/>
        <end position="534"/>
    </location>
</feature>
<organism evidence="2 3">
    <name type="scientific">Ophiocordyceps unilateralis</name>
    <name type="common">Zombie-ant fungus</name>
    <name type="synonym">Torrubia unilateralis</name>
    <dbReference type="NCBI Taxonomy" id="268505"/>
    <lineage>
        <taxon>Eukaryota</taxon>
        <taxon>Fungi</taxon>
        <taxon>Dikarya</taxon>
        <taxon>Ascomycota</taxon>
        <taxon>Pezizomycotina</taxon>
        <taxon>Sordariomycetes</taxon>
        <taxon>Hypocreomycetidae</taxon>
        <taxon>Hypocreales</taxon>
        <taxon>Ophiocordycipitaceae</taxon>
        <taxon>Ophiocordyceps</taxon>
    </lineage>
</organism>
<accession>A0A2A9PC53</accession>
<reference evidence="2 3" key="1">
    <citation type="journal article" date="2015" name="BMC Genomics">
        <title>Gene expression during zombie ant biting behavior reflects the complexity underlying fungal parasitic behavioral manipulation.</title>
        <authorList>
            <person name="de Bekker C."/>
            <person name="Ohm R.A."/>
            <person name="Loreto R.G."/>
            <person name="Sebastian A."/>
            <person name="Albert I."/>
            <person name="Merrow M."/>
            <person name="Brachmann A."/>
            <person name="Hughes D.P."/>
        </authorList>
    </citation>
    <scope>NUCLEOTIDE SEQUENCE [LARGE SCALE GENOMIC DNA]</scope>
    <source>
        <strain evidence="2 3">SC16a</strain>
    </source>
</reference>
<reference evidence="2 3" key="2">
    <citation type="journal article" date="2017" name="Sci. Rep.">
        <title>Ant-infecting Ophiocordyceps genomes reveal a high diversity of potential behavioral manipulation genes and a possible major role for enterotoxins.</title>
        <authorList>
            <person name="de Bekker C."/>
            <person name="Ohm R.A."/>
            <person name="Evans H.C."/>
            <person name="Brachmann A."/>
            <person name="Hughes D.P."/>
        </authorList>
    </citation>
    <scope>NUCLEOTIDE SEQUENCE [LARGE SCALE GENOMIC DNA]</scope>
    <source>
        <strain evidence="2 3">SC16a</strain>
    </source>
</reference>
<gene>
    <name evidence="2" type="ORF">XA68_13723</name>
</gene>
<proteinExistence type="predicted"/>
<evidence type="ECO:0000313" key="2">
    <source>
        <dbReference type="EMBL" id="PFH58406.1"/>
    </source>
</evidence>
<evidence type="ECO:0000256" key="1">
    <source>
        <dbReference type="SAM" id="MobiDB-lite"/>
    </source>
</evidence>
<feature type="compositionally biased region" description="Acidic residues" evidence="1">
    <location>
        <begin position="477"/>
        <end position="488"/>
    </location>
</feature>
<comment type="caution">
    <text evidence="2">The sequence shown here is derived from an EMBL/GenBank/DDBJ whole genome shotgun (WGS) entry which is preliminary data.</text>
</comment>
<keyword evidence="3" id="KW-1185">Reference proteome</keyword>
<name>A0A2A9PC53_OPHUN</name>
<sequence>MSSRAITPYGGNYPGWFEVCTRQMIRHVDAYGLPYWTRRRKKVLKDDPETPIEFFRVSDLLLDLDADEATTVRPFRAEDELQMRDEWKARSERAFASAQVKQMANQIRRSRSSLHQTFLQTPAVWRITPHDILSAALLGRPVSDEDGSPETEGKKNRSDLRLLCDANGIPPQALTDDRDLLRWLLLRRRSFEHSKQNVTESVLHPRQVAYSLRYQNSVPRIRRLVNLSLSSQNQIVSFDKVQTRRSAITSLIRQACDRVLAKAGGCRSTLLETLTFLGNLWQGSYGTHRSIGSPLLGLALRLSAQAGELEVASEWLKRFYELRAWDDRKTGKDVMATLDSLRCLLGDGPDRGGGLGGIKRQLVLQLLAGLKERGQMAPESLRGVLLTYLEEGRCENRPFGVYTMYGTYLELLGRLGAGRLLWSEWRVSGPLARSMSQEKAWSDDMVNSSFGKAVCQFAQSTARGEKEKEEGKKEEEKKEEEEEEEEEGEARRQASVEECAWLDYDAISATTWHGASAQRLESEPSLANQDASALPLKSQDAVELLELPLDEFVREVREGWASTD</sequence>
<dbReference type="EMBL" id="LAZP02000295">
    <property type="protein sequence ID" value="PFH58406.1"/>
    <property type="molecule type" value="Genomic_DNA"/>
</dbReference>
<dbReference type="AlphaFoldDB" id="A0A2A9PC53"/>
<feature type="compositionally biased region" description="Basic and acidic residues" evidence="1">
    <location>
        <begin position="463"/>
        <end position="476"/>
    </location>
</feature>
<dbReference type="Proteomes" id="UP000037136">
    <property type="component" value="Unassembled WGS sequence"/>
</dbReference>
<dbReference type="OrthoDB" id="4581301at2759"/>
<feature type="region of interest" description="Disordered" evidence="1">
    <location>
        <begin position="139"/>
        <end position="159"/>
    </location>
</feature>
<feature type="region of interest" description="Disordered" evidence="1">
    <location>
        <begin position="461"/>
        <end position="494"/>
    </location>
</feature>
<evidence type="ECO:0000313" key="3">
    <source>
        <dbReference type="Proteomes" id="UP000037136"/>
    </source>
</evidence>
<protein>
    <submittedName>
        <fullName evidence="2">Uncharacterized protein</fullName>
    </submittedName>
</protein>